<dbReference type="AlphaFoldDB" id="A0A1F8CUM6"/>
<evidence type="ECO:0000313" key="2">
    <source>
        <dbReference type="EMBL" id="OGM80017.1"/>
    </source>
</evidence>
<keyword evidence="1" id="KW-0812">Transmembrane</keyword>
<dbReference type="PANTHER" id="PTHR34475">
    <property type="match status" value="1"/>
</dbReference>
<dbReference type="Gene3D" id="1.10.260.40">
    <property type="entry name" value="lambda repressor-like DNA-binding domains"/>
    <property type="match status" value="1"/>
</dbReference>
<dbReference type="InterPro" id="IPR013783">
    <property type="entry name" value="Ig-like_fold"/>
</dbReference>
<dbReference type="STRING" id="1802538.A2382_05015"/>
<proteinExistence type="predicted"/>
<keyword evidence="1" id="KW-1133">Transmembrane helix</keyword>
<name>A0A1F8CUM6_9BACT</name>
<comment type="caution">
    <text evidence="2">The sequence shown here is derived from an EMBL/GenBank/DDBJ whole genome shotgun (WGS) entry which is preliminary data.</text>
</comment>
<dbReference type="Gene3D" id="2.60.40.10">
    <property type="entry name" value="Immunoglobulins"/>
    <property type="match status" value="1"/>
</dbReference>
<dbReference type="EMBL" id="MGHY01000005">
    <property type="protein sequence ID" value="OGM80017.1"/>
    <property type="molecule type" value="Genomic_DNA"/>
</dbReference>
<dbReference type="InterPro" id="IPR050400">
    <property type="entry name" value="Bact_Cytoskel_RodZ"/>
</dbReference>
<sequence>MITVGRYLKEERVKQGKLIAELSRETRIKMEFIKAIEKENWTALPDYSVVVGFVKNLASYLDLDRERAVALLRRDYVHVKKEVGRKSKILTMFKWNPQMTFGIGFILIILTLLGYLGYQYYRFTRPPKIEIIAPSEEQVIYENELYVYGIASKGASVEVNEQPAQVDENGNFSTIIKVLPETSSVRVVAKSRMGKEMVVERKIIVSKTN</sequence>
<organism evidence="2 3">
    <name type="scientific">Candidatus Woesebacteria bacterium RIFOXYB1_FULL_38_16</name>
    <dbReference type="NCBI Taxonomy" id="1802538"/>
    <lineage>
        <taxon>Bacteria</taxon>
        <taxon>Candidatus Woeseibacteriota</taxon>
    </lineage>
</organism>
<feature type="transmembrane region" description="Helical" evidence="1">
    <location>
        <begin position="99"/>
        <end position="118"/>
    </location>
</feature>
<evidence type="ECO:0000313" key="3">
    <source>
        <dbReference type="Proteomes" id="UP000178999"/>
    </source>
</evidence>
<dbReference type="InterPro" id="IPR010982">
    <property type="entry name" value="Lambda_DNA-bd_dom_sf"/>
</dbReference>
<evidence type="ECO:0000256" key="1">
    <source>
        <dbReference type="SAM" id="Phobius"/>
    </source>
</evidence>
<dbReference type="GO" id="GO:0003677">
    <property type="term" value="F:DNA binding"/>
    <property type="evidence" value="ECO:0007669"/>
    <property type="project" value="InterPro"/>
</dbReference>
<dbReference type="Pfam" id="PF13413">
    <property type="entry name" value="HTH_25"/>
    <property type="match status" value="1"/>
</dbReference>
<gene>
    <name evidence="2" type="ORF">A2382_05015</name>
</gene>
<keyword evidence="1" id="KW-0472">Membrane</keyword>
<dbReference type="Proteomes" id="UP000178999">
    <property type="component" value="Unassembled WGS sequence"/>
</dbReference>
<reference evidence="2 3" key="1">
    <citation type="journal article" date="2016" name="Nat. Commun.">
        <title>Thousands of microbial genomes shed light on interconnected biogeochemical processes in an aquifer system.</title>
        <authorList>
            <person name="Anantharaman K."/>
            <person name="Brown C.T."/>
            <person name="Hug L.A."/>
            <person name="Sharon I."/>
            <person name="Castelle C.J."/>
            <person name="Probst A.J."/>
            <person name="Thomas B.C."/>
            <person name="Singh A."/>
            <person name="Wilkins M.J."/>
            <person name="Karaoz U."/>
            <person name="Brodie E.L."/>
            <person name="Williams K.H."/>
            <person name="Hubbard S.S."/>
            <person name="Banfield J.F."/>
        </authorList>
    </citation>
    <scope>NUCLEOTIDE SEQUENCE [LARGE SCALE GENOMIC DNA]</scope>
</reference>
<evidence type="ECO:0008006" key="4">
    <source>
        <dbReference type="Google" id="ProtNLM"/>
    </source>
</evidence>
<dbReference type="PANTHER" id="PTHR34475:SF1">
    <property type="entry name" value="CYTOSKELETON PROTEIN RODZ"/>
    <property type="match status" value="1"/>
</dbReference>
<accession>A0A1F8CUM6</accession>
<protein>
    <recommendedName>
        <fullName evidence="4">HTH cro/C1-type domain-containing protein</fullName>
    </recommendedName>
</protein>